<gene>
    <name evidence="2" type="ORF">QBC47DRAFT_388193</name>
</gene>
<sequence>MPLPTGNIVDELRSGGWVIEHPGSVPPPSSAAEAFRAAQDILNNTSTQTGLKTEAVSTIDEVLAAVQDAQREYHMSRGKGKAWKWITRLSSRILFYAEVMDVMSEHHPEYVSLAWGLVKLVFIGVANHETLIKEVSKAFCRICDAVKHVQLKLLLYPTRDMQEQVGTFYAHLVKFAIRAIKWYREPRILHAVTAIARPYSLRFKDIVEDIQDTIRQTDRLALSMSQAEQRQILLKIDEGRSANEVQQQHISQELEATRKELQATHEMNHLMLCELKTAIEGATQLHSIGLINTNRQLSEIQLSQIMSFLSQSPLPSPEAVLRTLSAKRKLRLRPNQTTNAGSSLSRSTVLQSWGASKSSTHILVEAPFGRRHTLRDFAVDVIDLVGEANIPAVWALTDKLSSSANQTESEWTPNDILKSLTSQILKINSQITLADERAASLNARRFQSARTEAEWFSLLGSVMHGLQQVYLVIDLDSVDRISMCKNRQAPCSWLGEFPRFFDRLREQGVETVVKVAFLMAASAATGLCLPNKGGEGDWEASGDVTLAKNVTIKIPRRESGRVGKVGRMKKSARKRRKALVEVLEPVVKGGLSP</sequence>
<reference evidence="2" key="1">
    <citation type="submission" date="2023-06" db="EMBL/GenBank/DDBJ databases">
        <title>Genome-scale phylogeny and comparative genomics of the fungal order Sordariales.</title>
        <authorList>
            <consortium name="Lawrence Berkeley National Laboratory"/>
            <person name="Hensen N."/>
            <person name="Bonometti L."/>
            <person name="Westerberg I."/>
            <person name="Brannstrom I.O."/>
            <person name="Guillou S."/>
            <person name="Cros-Aarteil S."/>
            <person name="Calhoun S."/>
            <person name="Haridas S."/>
            <person name="Kuo A."/>
            <person name="Mondo S."/>
            <person name="Pangilinan J."/>
            <person name="Riley R."/>
            <person name="Labutti K."/>
            <person name="Andreopoulos B."/>
            <person name="Lipzen A."/>
            <person name="Chen C."/>
            <person name="Yanf M."/>
            <person name="Daum C."/>
            <person name="Ng V."/>
            <person name="Clum A."/>
            <person name="Steindorff A."/>
            <person name="Ohm R."/>
            <person name="Martin F."/>
            <person name="Silar P."/>
            <person name="Natvig D."/>
            <person name="Lalanne C."/>
            <person name="Gautier V."/>
            <person name="Ament-Velasquez S.L."/>
            <person name="Kruys A."/>
            <person name="Hutchinson M.I."/>
            <person name="Powell A.J."/>
            <person name="Barry K."/>
            <person name="Miller A.N."/>
            <person name="Grigoriev I.V."/>
            <person name="Debuchy R."/>
            <person name="Gladieux P."/>
            <person name="Thoren M.H."/>
            <person name="Johannesson H."/>
        </authorList>
    </citation>
    <scope>NUCLEOTIDE SEQUENCE</scope>
    <source>
        <strain evidence="2">PSN4</strain>
    </source>
</reference>
<dbReference type="Pfam" id="PF24809">
    <property type="entry name" value="DUF7708"/>
    <property type="match status" value="1"/>
</dbReference>
<protein>
    <recommendedName>
        <fullName evidence="1">DUF7708 domain-containing protein</fullName>
    </recommendedName>
</protein>
<proteinExistence type="predicted"/>
<accession>A0AAJ0B898</accession>
<dbReference type="AlphaFoldDB" id="A0AAJ0B898"/>
<comment type="caution">
    <text evidence="2">The sequence shown here is derived from an EMBL/GenBank/DDBJ whole genome shotgun (WGS) entry which is preliminary data.</text>
</comment>
<dbReference type="EMBL" id="MU839838">
    <property type="protein sequence ID" value="KAK1753317.1"/>
    <property type="molecule type" value="Genomic_DNA"/>
</dbReference>
<evidence type="ECO:0000313" key="3">
    <source>
        <dbReference type="Proteomes" id="UP001239445"/>
    </source>
</evidence>
<name>A0AAJ0B898_9PEZI</name>
<dbReference type="Proteomes" id="UP001239445">
    <property type="component" value="Unassembled WGS sequence"/>
</dbReference>
<evidence type="ECO:0000313" key="2">
    <source>
        <dbReference type="EMBL" id="KAK1753317.1"/>
    </source>
</evidence>
<evidence type="ECO:0000259" key="1">
    <source>
        <dbReference type="Pfam" id="PF24809"/>
    </source>
</evidence>
<feature type="domain" description="DUF7708" evidence="1">
    <location>
        <begin position="84"/>
        <end position="229"/>
    </location>
</feature>
<organism evidence="2 3">
    <name type="scientific">Echria macrotheca</name>
    <dbReference type="NCBI Taxonomy" id="438768"/>
    <lineage>
        <taxon>Eukaryota</taxon>
        <taxon>Fungi</taxon>
        <taxon>Dikarya</taxon>
        <taxon>Ascomycota</taxon>
        <taxon>Pezizomycotina</taxon>
        <taxon>Sordariomycetes</taxon>
        <taxon>Sordariomycetidae</taxon>
        <taxon>Sordariales</taxon>
        <taxon>Schizotheciaceae</taxon>
        <taxon>Echria</taxon>
    </lineage>
</organism>
<keyword evidence="3" id="KW-1185">Reference proteome</keyword>
<dbReference type="InterPro" id="IPR056125">
    <property type="entry name" value="DUF7708"/>
</dbReference>